<reference evidence="3" key="1">
    <citation type="journal article" date="2019" name="Int. J. Syst. Evol. Microbiol.">
        <title>The Global Catalogue of Microorganisms (GCM) 10K type strain sequencing project: providing services to taxonomists for standard genome sequencing and annotation.</title>
        <authorList>
            <consortium name="The Broad Institute Genomics Platform"/>
            <consortium name="The Broad Institute Genome Sequencing Center for Infectious Disease"/>
            <person name="Wu L."/>
            <person name="Ma J."/>
        </authorList>
    </citation>
    <scope>NUCLEOTIDE SEQUENCE [LARGE SCALE GENOMIC DNA]</scope>
    <source>
        <strain evidence="3">JCM 10425</strain>
    </source>
</reference>
<evidence type="ECO:0000259" key="1">
    <source>
        <dbReference type="PROSITE" id="PS50914"/>
    </source>
</evidence>
<dbReference type="Proteomes" id="UP001500967">
    <property type="component" value="Unassembled WGS sequence"/>
</dbReference>
<evidence type="ECO:0000313" key="2">
    <source>
        <dbReference type="EMBL" id="GAA0223224.1"/>
    </source>
</evidence>
<name>A0ABP3D4T7_9ACTN</name>
<keyword evidence="3" id="KW-1185">Reference proteome</keyword>
<feature type="domain" description="BON" evidence="1">
    <location>
        <begin position="1"/>
        <end position="54"/>
    </location>
</feature>
<organism evidence="2 3">
    <name type="scientific">Cryptosporangium japonicum</name>
    <dbReference type="NCBI Taxonomy" id="80872"/>
    <lineage>
        <taxon>Bacteria</taxon>
        <taxon>Bacillati</taxon>
        <taxon>Actinomycetota</taxon>
        <taxon>Actinomycetes</taxon>
        <taxon>Cryptosporangiales</taxon>
        <taxon>Cryptosporangiaceae</taxon>
        <taxon>Cryptosporangium</taxon>
    </lineage>
</organism>
<dbReference type="Pfam" id="PF04972">
    <property type="entry name" value="BON"/>
    <property type="match status" value="1"/>
</dbReference>
<proteinExistence type="predicted"/>
<dbReference type="PROSITE" id="PS50914">
    <property type="entry name" value="BON"/>
    <property type="match status" value="1"/>
</dbReference>
<evidence type="ECO:0000313" key="3">
    <source>
        <dbReference type="Proteomes" id="UP001500967"/>
    </source>
</evidence>
<dbReference type="EMBL" id="BAAAGX010000003">
    <property type="protein sequence ID" value="GAA0223224.1"/>
    <property type="molecule type" value="Genomic_DNA"/>
</dbReference>
<gene>
    <name evidence="2" type="ORF">GCM10009539_05530</name>
</gene>
<sequence length="79" mass="8599">MLMLPPGMASVEVADGVVTIRGMLARERETEVAGDLVRRVDGLVGVDNKLTYRMDDTTYRAMRDADAPRGVTTAGRDSE</sequence>
<protein>
    <recommendedName>
        <fullName evidence="1">BON domain-containing protein</fullName>
    </recommendedName>
</protein>
<accession>A0ABP3D4T7</accession>
<dbReference type="Gene3D" id="3.30.1340.30">
    <property type="match status" value="1"/>
</dbReference>
<dbReference type="InterPro" id="IPR007055">
    <property type="entry name" value="BON_dom"/>
</dbReference>
<comment type="caution">
    <text evidence="2">The sequence shown here is derived from an EMBL/GenBank/DDBJ whole genome shotgun (WGS) entry which is preliminary data.</text>
</comment>